<feature type="transmembrane region" description="Helical" evidence="5">
    <location>
        <begin position="182"/>
        <end position="208"/>
    </location>
</feature>
<feature type="transmembrane region" description="Helical" evidence="5">
    <location>
        <begin position="414"/>
        <end position="433"/>
    </location>
</feature>
<dbReference type="PANTHER" id="PTHR11785:SF512">
    <property type="entry name" value="SOBREMESA, ISOFORM B"/>
    <property type="match status" value="1"/>
</dbReference>
<dbReference type="PIRSF" id="PIRSF006060">
    <property type="entry name" value="AA_transporter"/>
    <property type="match status" value="1"/>
</dbReference>
<dbReference type="GO" id="GO:0016020">
    <property type="term" value="C:membrane"/>
    <property type="evidence" value="ECO:0007669"/>
    <property type="project" value="UniProtKB-SubCell"/>
</dbReference>
<protein>
    <submittedName>
        <fullName evidence="6">Uncharacterized amino acid permease, GabP family</fullName>
    </submittedName>
</protein>
<comment type="subcellular location">
    <subcellularLocation>
        <location evidence="1">Membrane</location>
        <topology evidence="1">Multi-pass membrane protein</topology>
    </subcellularLocation>
</comment>
<proteinExistence type="predicted"/>
<keyword evidence="4 5" id="KW-0472">Membrane</keyword>
<dbReference type="Pfam" id="PF13520">
    <property type="entry name" value="AA_permease_2"/>
    <property type="match status" value="1"/>
</dbReference>
<feature type="transmembrane region" description="Helical" evidence="5">
    <location>
        <begin position="12"/>
        <end position="32"/>
    </location>
</feature>
<feature type="transmembrane region" description="Helical" evidence="5">
    <location>
        <begin position="89"/>
        <end position="115"/>
    </location>
</feature>
<feature type="transmembrane region" description="Helical" evidence="5">
    <location>
        <begin position="127"/>
        <end position="146"/>
    </location>
</feature>
<dbReference type="AlphaFoldDB" id="A0A6J4HDQ1"/>
<feature type="transmembrane region" description="Helical" evidence="5">
    <location>
        <begin position="44"/>
        <end position="68"/>
    </location>
</feature>
<name>A0A6J4HDQ1_9BACT</name>
<reference evidence="6" key="1">
    <citation type="submission" date="2020-02" db="EMBL/GenBank/DDBJ databases">
        <authorList>
            <person name="Meier V. D."/>
        </authorList>
    </citation>
    <scope>NUCLEOTIDE SEQUENCE</scope>
    <source>
        <strain evidence="6">AVDCRST_MAG42</strain>
    </source>
</reference>
<sequence>MNSESAGTARKVSLLTATCIVIANMIGTGIFTSLGFQVGDLPSGFAIATLWAVGGLCAMCGALCYAELGAALPRSGGEYNFLREIYHPAIGFLAGFVSATVGFAAPVAIAAMPFGTYVSEFLPGTNPLIWAFAVVWITTAVLLFDLRLGSIFQVGSTLLKVALIVVMIAAGFYVVGSQPITFLPVAGDAALITSAPFAVSLYFVMFAYSGWNASTYIASEVRNPTRNIPLSLGVGTLIVTVLYIGVNAAFMRTTPIPEMVGKQQVALVAGTHIFGEAGGRVMALFICLGLISTVSAMMWIGPRVTVAMGEDLRMLSWLARKNSRGIPVNATLTQFVVVNIMLLTATFQTVVNYVQFALTLCTTLAVAGVFVLRWRRPDLPRPYKVWGYPVTPLIFLTIEGWMMSNLLTNASTRIPSLLGLGTALLGLVIYFVSPKTAPAASYN</sequence>
<feature type="transmembrane region" description="Helical" evidence="5">
    <location>
        <begin position="158"/>
        <end position="176"/>
    </location>
</feature>
<feature type="transmembrane region" description="Helical" evidence="5">
    <location>
        <begin position="228"/>
        <end position="250"/>
    </location>
</feature>
<feature type="transmembrane region" description="Helical" evidence="5">
    <location>
        <begin position="326"/>
        <end position="347"/>
    </location>
</feature>
<evidence type="ECO:0000256" key="5">
    <source>
        <dbReference type="SAM" id="Phobius"/>
    </source>
</evidence>
<dbReference type="GO" id="GO:0015179">
    <property type="term" value="F:L-amino acid transmembrane transporter activity"/>
    <property type="evidence" value="ECO:0007669"/>
    <property type="project" value="TreeGrafter"/>
</dbReference>
<keyword evidence="2 5" id="KW-0812">Transmembrane</keyword>
<evidence type="ECO:0000313" key="6">
    <source>
        <dbReference type="EMBL" id="CAA9221867.1"/>
    </source>
</evidence>
<accession>A0A6J4HDQ1</accession>
<keyword evidence="3 5" id="KW-1133">Transmembrane helix</keyword>
<dbReference type="InterPro" id="IPR002293">
    <property type="entry name" value="AA/rel_permease1"/>
</dbReference>
<feature type="transmembrane region" description="Helical" evidence="5">
    <location>
        <begin position="281"/>
        <end position="305"/>
    </location>
</feature>
<organism evidence="6">
    <name type="scientific">uncultured Chthoniobacterales bacterium</name>
    <dbReference type="NCBI Taxonomy" id="1836801"/>
    <lineage>
        <taxon>Bacteria</taxon>
        <taxon>Pseudomonadati</taxon>
        <taxon>Verrucomicrobiota</taxon>
        <taxon>Spartobacteria</taxon>
        <taxon>Chthoniobacterales</taxon>
        <taxon>environmental samples</taxon>
    </lineage>
</organism>
<feature type="transmembrane region" description="Helical" evidence="5">
    <location>
        <begin position="385"/>
        <end position="402"/>
    </location>
</feature>
<evidence type="ECO:0000256" key="1">
    <source>
        <dbReference type="ARBA" id="ARBA00004141"/>
    </source>
</evidence>
<evidence type="ECO:0000256" key="4">
    <source>
        <dbReference type="ARBA" id="ARBA00023136"/>
    </source>
</evidence>
<evidence type="ECO:0000256" key="2">
    <source>
        <dbReference type="ARBA" id="ARBA00022692"/>
    </source>
</evidence>
<dbReference type="InterPro" id="IPR050598">
    <property type="entry name" value="AminoAcid_Transporter"/>
</dbReference>
<dbReference type="Gene3D" id="1.20.1740.10">
    <property type="entry name" value="Amino acid/polyamine transporter I"/>
    <property type="match status" value="1"/>
</dbReference>
<evidence type="ECO:0000256" key="3">
    <source>
        <dbReference type="ARBA" id="ARBA00022989"/>
    </source>
</evidence>
<gene>
    <name evidence="6" type="ORF">AVDCRST_MAG42-620</name>
</gene>
<dbReference type="PANTHER" id="PTHR11785">
    <property type="entry name" value="AMINO ACID TRANSPORTER"/>
    <property type="match status" value="1"/>
</dbReference>
<feature type="transmembrane region" description="Helical" evidence="5">
    <location>
        <begin position="353"/>
        <end position="373"/>
    </location>
</feature>
<dbReference type="EMBL" id="CADCTA010000040">
    <property type="protein sequence ID" value="CAA9221867.1"/>
    <property type="molecule type" value="Genomic_DNA"/>
</dbReference>